<dbReference type="PANTHER" id="PTHR30273:SF2">
    <property type="entry name" value="PROTEIN FECR"/>
    <property type="match status" value="1"/>
</dbReference>
<evidence type="ECO:0000256" key="1">
    <source>
        <dbReference type="SAM" id="Phobius"/>
    </source>
</evidence>
<dbReference type="RefSeq" id="WP_249600894.1">
    <property type="nucleotide sequence ID" value="NZ_JAKHSK010000007.1"/>
</dbReference>
<proteinExistence type="predicted"/>
<feature type="domain" description="Protein FecR C-terminal" evidence="3">
    <location>
        <begin position="237"/>
        <end position="305"/>
    </location>
</feature>
<feature type="transmembrane region" description="Helical" evidence="1">
    <location>
        <begin position="73"/>
        <end position="93"/>
    </location>
</feature>
<dbReference type="InterPro" id="IPR006860">
    <property type="entry name" value="FecR"/>
</dbReference>
<dbReference type="InterPro" id="IPR012373">
    <property type="entry name" value="Ferrdict_sens_TM"/>
</dbReference>
<comment type="caution">
    <text evidence="4">The sequence shown here is derived from an EMBL/GenBank/DDBJ whole genome shotgun (WGS) entry which is preliminary data.</text>
</comment>
<dbReference type="EMBL" id="JAKHSK010000007">
    <property type="protein sequence ID" value="MCL6217919.1"/>
    <property type="molecule type" value="Genomic_DNA"/>
</dbReference>
<evidence type="ECO:0000313" key="5">
    <source>
        <dbReference type="Proteomes" id="UP001139521"/>
    </source>
</evidence>
<dbReference type="Pfam" id="PF16344">
    <property type="entry name" value="FecR_C"/>
    <property type="match status" value="1"/>
</dbReference>
<dbReference type="PANTHER" id="PTHR30273">
    <property type="entry name" value="PERIPLASMIC SIGNAL SENSOR AND SIGMA FACTOR ACTIVATOR FECR-RELATED"/>
    <property type="match status" value="1"/>
</dbReference>
<dbReference type="GO" id="GO:0016989">
    <property type="term" value="F:sigma factor antagonist activity"/>
    <property type="evidence" value="ECO:0007669"/>
    <property type="project" value="TreeGrafter"/>
</dbReference>
<dbReference type="InterPro" id="IPR032508">
    <property type="entry name" value="FecR_C"/>
</dbReference>
<keyword evidence="1" id="KW-0472">Membrane</keyword>
<accession>A0A9X2CMT6</accession>
<dbReference type="Gene3D" id="2.60.120.1440">
    <property type="match status" value="1"/>
</dbReference>
<evidence type="ECO:0000259" key="2">
    <source>
        <dbReference type="Pfam" id="PF04773"/>
    </source>
</evidence>
<evidence type="ECO:0000313" key="4">
    <source>
        <dbReference type="EMBL" id="MCL6217919.1"/>
    </source>
</evidence>
<dbReference type="AlphaFoldDB" id="A0A9X2CMT6"/>
<keyword evidence="1" id="KW-0812">Transmembrane</keyword>
<sequence length="311" mass="35463">MKVEEFKKLAEKYTQKKVNSQERLAMDIFFSKMQEANKNILVPISSEKGEKLFYNIQKNLSVNRGKRTAIKKYLAIAAGFSALLMLAFFTGMFSNNYTTVIAEKGEKKEIKMDDGSVIFLNGNSSITYKNNFTEKRTVKLQGEAFFEVARDESHPFTVKSKDLKTRVLGTSFNVKSYKDQLAMVSVNTGKVEVTPLQNPENKVILTKNQQATFKENHKPKISKGDSEDFNAWIRKMIILKDTSLENTAKIIENWYDVDIQFANDSLKQLKITGKFNDEKLSNVLKSLALIKNLKIDSTNKKQIIIRANPTN</sequence>
<feature type="domain" description="FecR protein" evidence="2">
    <location>
        <begin position="100"/>
        <end position="192"/>
    </location>
</feature>
<reference evidence="4" key="1">
    <citation type="submission" date="2022-01" db="EMBL/GenBank/DDBJ databases">
        <title>Genome sequencing of Zunongwangia sp. M21534 genome.</title>
        <authorList>
            <person name="Chen Y."/>
            <person name="Dong C."/>
            <person name="Shao Z."/>
        </authorList>
    </citation>
    <scope>NUCLEOTIDE SEQUENCE</scope>
    <source>
        <strain evidence="4">MCCC M21534</strain>
    </source>
</reference>
<keyword evidence="1" id="KW-1133">Transmembrane helix</keyword>
<dbReference type="Gene3D" id="3.55.50.30">
    <property type="match status" value="1"/>
</dbReference>
<keyword evidence="5" id="KW-1185">Reference proteome</keyword>
<protein>
    <submittedName>
        <fullName evidence="4">FecR domain-containing protein</fullName>
    </submittedName>
</protein>
<dbReference type="Proteomes" id="UP001139521">
    <property type="component" value="Unassembled WGS sequence"/>
</dbReference>
<name>A0A9X2CMT6_9FLAO</name>
<evidence type="ECO:0000259" key="3">
    <source>
        <dbReference type="Pfam" id="PF16344"/>
    </source>
</evidence>
<dbReference type="Pfam" id="PF04773">
    <property type="entry name" value="FecR"/>
    <property type="match status" value="1"/>
</dbReference>
<organism evidence="4 5">
    <name type="scientific">Zunongwangia pacifica</name>
    <dbReference type="NCBI Taxonomy" id="2911062"/>
    <lineage>
        <taxon>Bacteria</taxon>
        <taxon>Pseudomonadati</taxon>
        <taxon>Bacteroidota</taxon>
        <taxon>Flavobacteriia</taxon>
        <taxon>Flavobacteriales</taxon>
        <taxon>Flavobacteriaceae</taxon>
        <taxon>Zunongwangia</taxon>
    </lineage>
</organism>
<gene>
    <name evidence="4" type="ORF">L1967_06365</name>
</gene>